<keyword evidence="2" id="KW-1133">Transmembrane helix</keyword>
<evidence type="ECO:0008006" key="5">
    <source>
        <dbReference type="Google" id="ProtNLM"/>
    </source>
</evidence>
<evidence type="ECO:0000313" key="3">
    <source>
        <dbReference type="EMBL" id="KAK7421205.1"/>
    </source>
</evidence>
<dbReference type="Proteomes" id="UP001498476">
    <property type="component" value="Unassembled WGS sequence"/>
</dbReference>
<reference evidence="3 4" key="1">
    <citation type="journal article" date="2025" name="Microbiol. Resour. Announc.">
        <title>Draft genome sequences for Neonectria magnoliae and Neonectria punicea, canker pathogens of Liriodendron tulipifera and Acer saccharum in West Virginia.</title>
        <authorList>
            <person name="Petronek H.M."/>
            <person name="Kasson M.T."/>
            <person name="Metheny A.M."/>
            <person name="Stauder C.M."/>
            <person name="Lovett B."/>
            <person name="Lynch S.C."/>
            <person name="Garnas J.R."/>
            <person name="Kasson L.R."/>
            <person name="Stajich J.E."/>
        </authorList>
    </citation>
    <scope>NUCLEOTIDE SEQUENCE [LARGE SCALE GENOMIC DNA]</scope>
    <source>
        <strain evidence="3 4">NRRL 64653</strain>
    </source>
</reference>
<feature type="transmembrane region" description="Helical" evidence="2">
    <location>
        <begin position="281"/>
        <end position="301"/>
    </location>
</feature>
<proteinExistence type="predicted"/>
<keyword evidence="2" id="KW-0812">Transmembrane</keyword>
<feature type="transmembrane region" description="Helical" evidence="2">
    <location>
        <begin position="238"/>
        <end position="261"/>
    </location>
</feature>
<sequence length="323" mass="34893">MDHSAKVYSPIGSVRYIASDALKRVHKSASSAAKYCLLVFTIPPRKVLAANTIPFEPVSTLSPEQADSVDQEGGELDLANWVDRGMTIRGGDSVYQCLANLTAALDLVGQLNNAEYNGAAGALSLLPTAGALLGAPTREMWIVYKLVPIAGIFSMFLSLGGSITPSNVGDYDPSEPFSYSGFMPTTRVKANPKSTPAAPASQNEHESGSPPKTELQRQAKLFAAEVNDRASDDGGGNIFLGVAVAMALQFCLIVALLIPMWYAQKGAVVTWWCRVWGWMYFWYFLVSGVSIFDNIVAAPFTKSWKTRVSRMPSGLVFDGHTPR</sequence>
<gene>
    <name evidence="3" type="ORF">QQX98_002335</name>
</gene>
<evidence type="ECO:0000256" key="2">
    <source>
        <dbReference type="SAM" id="Phobius"/>
    </source>
</evidence>
<dbReference type="EMBL" id="JAZAVJ010000024">
    <property type="protein sequence ID" value="KAK7421205.1"/>
    <property type="molecule type" value="Genomic_DNA"/>
</dbReference>
<accession>A0ABR1HJY9</accession>
<feature type="region of interest" description="Disordered" evidence="1">
    <location>
        <begin position="189"/>
        <end position="212"/>
    </location>
</feature>
<evidence type="ECO:0000313" key="4">
    <source>
        <dbReference type="Proteomes" id="UP001498476"/>
    </source>
</evidence>
<keyword evidence="4" id="KW-1185">Reference proteome</keyword>
<comment type="caution">
    <text evidence="3">The sequence shown here is derived from an EMBL/GenBank/DDBJ whole genome shotgun (WGS) entry which is preliminary data.</text>
</comment>
<keyword evidence="2" id="KW-0472">Membrane</keyword>
<organism evidence="3 4">
    <name type="scientific">Neonectria punicea</name>
    <dbReference type="NCBI Taxonomy" id="979145"/>
    <lineage>
        <taxon>Eukaryota</taxon>
        <taxon>Fungi</taxon>
        <taxon>Dikarya</taxon>
        <taxon>Ascomycota</taxon>
        <taxon>Pezizomycotina</taxon>
        <taxon>Sordariomycetes</taxon>
        <taxon>Hypocreomycetidae</taxon>
        <taxon>Hypocreales</taxon>
        <taxon>Nectriaceae</taxon>
        <taxon>Neonectria</taxon>
    </lineage>
</organism>
<protein>
    <recommendedName>
        <fullName evidence="5">Autophagy-related protein</fullName>
    </recommendedName>
</protein>
<name>A0ABR1HJY9_9HYPO</name>
<evidence type="ECO:0000256" key="1">
    <source>
        <dbReference type="SAM" id="MobiDB-lite"/>
    </source>
</evidence>